<proteinExistence type="predicted"/>
<keyword evidence="3" id="KW-1185">Reference proteome</keyword>
<accession>A0AA94LMF7</accession>
<dbReference type="Pfam" id="PF04717">
    <property type="entry name" value="Phage_base_V"/>
    <property type="match status" value="1"/>
</dbReference>
<dbReference type="InterPro" id="IPR006531">
    <property type="entry name" value="Gp5/Vgr_OB"/>
</dbReference>
<organism evidence="2 3">
    <name type="scientific">Prevotella jejuni</name>
    <dbReference type="NCBI Taxonomy" id="1177574"/>
    <lineage>
        <taxon>Bacteria</taxon>
        <taxon>Pseudomonadati</taxon>
        <taxon>Bacteroidota</taxon>
        <taxon>Bacteroidia</taxon>
        <taxon>Bacteroidales</taxon>
        <taxon>Prevotellaceae</taxon>
        <taxon>Prevotella</taxon>
    </lineage>
</organism>
<feature type="domain" description="Gp5/Type VI secretion system Vgr protein OB-fold" evidence="1">
    <location>
        <begin position="21"/>
        <end position="62"/>
    </location>
</feature>
<sequence length="78" mass="8846">MMRCRCLYTDRLRLPLAETQMATVLSNADPHGAGRVQVRMNWQTDNMRTSWVRVMTPDGGGSKEPELGLSIIPLFRLV</sequence>
<dbReference type="Proteomes" id="UP000198427">
    <property type="component" value="Unassembled WGS sequence"/>
</dbReference>
<dbReference type="InterPro" id="IPR037026">
    <property type="entry name" value="Vgr_OB-fold_dom_sf"/>
</dbReference>
<dbReference type="AlphaFoldDB" id="A0AA94LMF7"/>
<dbReference type="EMBL" id="FZNZ01000076">
    <property type="protein sequence ID" value="SNS21208.1"/>
    <property type="molecule type" value="Genomic_DNA"/>
</dbReference>
<dbReference type="Gene3D" id="2.40.50.230">
    <property type="entry name" value="Gp5 N-terminal domain"/>
    <property type="match status" value="1"/>
</dbReference>
<evidence type="ECO:0000313" key="2">
    <source>
        <dbReference type="EMBL" id="SNS21208.1"/>
    </source>
</evidence>
<gene>
    <name evidence="2" type="ORF">SAMN06265364_1764</name>
</gene>
<evidence type="ECO:0000259" key="1">
    <source>
        <dbReference type="Pfam" id="PF04717"/>
    </source>
</evidence>
<protein>
    <recommendedName>
        <fullName evidence="1">Gp5/Type VI secretion system Vgr protein OB-fold domain-containing protein</fullName>
    </recommendedName>
</protein>
<evidence type="ECO:0000313" key="3">
    <source>
        <dbReference type="Proteomes" id="UP000198427"/>
    </source>
</evidence>
<name>A0AA94LMF7_9BACT</name>
<reference evidence="2 3" key="1">
    <citation type="submission" date="2017-06" db="EMBL/GenBank/DDBJ databases">
        <authorList>
            <person name="Varghese N."/>
            <person name="Submissions S."/>
        </authorList>
    </citation>
    <scope>NUCLEOTIDE SEQUENCE [LARGE SCALE GENOMIC DNA]</scope>
    <source>
        <strain evidence="2 3">DSM 26989</strain>
    </source>
</reference>
<comment type="caution">
    <text evidence="2">The sequence shown here is derived from an EMBL/GenBank/DDBJ whole genome shotgun (WGS) entry which is preliminary data.</text>
</comment>
<dbReference type="SUPFAM" id="SSF69255">
    <property type="entry name" value="gp5 N-terminal domain-like"/>
    <property type="match status" value="1"/>
</dbReference>